<sequence>MDRGLKMATRLLDFTSGHDCEVHAENVNDALRQSEALLRYAAGADTRLILQLGSNVPDFDFDRPQFNAAIMNLVINARDAMPDGGVIQISTDLVTQPAFTGVNLEAYVQIRVQDDGTGMSASVMRRIIDPFFTTKAETGTGLGLPQVDAFVKQAGGFMRIDSAIGAGSVFDLFFPARASATPQ</sequence>
<dbReference type="GO" id="GO:0000160">
    <property type="term" value="P:phosphorelay signal transduction system"/>
    <property type="evidence" value="ECO:0007669"/>
    <property type="project" value="UniProtKB-KW"/>
</dbReference>
<dbReference type="GO" id="GO:0004673">
    <property type="term" value="F:protein histidine kinase activity"/>
    <property type="evidence" value="ECO:0007669"/>
    <property type="project" value="UniProtKB-EC"/>
</dbReference>
<dbReference type="InterPro" id="IPR003594">
    <property type="entry name" value="HATPase_dom"/>
</dbReference>
<keyword evidence="4" id="KW-0547">Nucleotide-binding</keyword>
<dbReference type="GO" id="GO:0005524">
    <property type="term" value="F:ATP binding"/>
    <property type="evidence" value="ECO:0007669"/>
    <property type="project" value="UniProtKB-KW"/>
</dbReference>
<evidence type="ECO:0000256" key="4">
    <source>
        <dbReference type="ARBA" id="ARBA00022741"/>
    </source>
</evidence>
<dbReference type="PANTHER" id="PTHR43065:SF46">
    <property type="entry name" value="C4-DICARBOXYLATE TRANSPORT SENSOR PROTEIN DCTB"/>
    <property type="match status" value="1"/>
</dbReference>
<reference evidence="10" key="2">
    <citation type="submission" date="2013-04" db="EMBL/GenBank/DDBJ databases">
        <title>Bisphenol A degrading Sphingobium sp. strain BiD32.</title>
        <authorList>
            <person name="Nielsen J.L."/>
            <person name="Zhou N.A."/>
            <person name="Kjeldal H."/>
        </authorList>
    </citation>
    <scope>NUCLEOTIDE SEQUENCE [LARGE SCALE GENOMIC DNA]</scope>
    <source>
        <strain evidence="10">BiD32</strain>
    </source>
</reference>
<dbReference type="Proteomes" id="UP000013201">
    <property type="component" value="Unassembled WGS sequence"/>
</dbReference>
<keyword evidence="7" id="KW-0902">Two-component regulatory system</keyword>
<organism evidence="9 10">
    <name type="scientific">Sphingobium indicum BiD32</name>
    <dbReference type="NCBI Taxonomy" id="1301087"/>
    <lineage>
        <taxon>Bacteria</taxon>
        <taxon>Pseudomonadati</taxon>
        <taxon>Pseudomonadota</taxon>
        <taxon>Alphaproteobacteria</taxon>
        <taxon>Sphingomonadales</taxon>
        <taxon>Sphingomonadaceae</taxon>
        <taxon>Sphingobium</taxon>
    </lineage>
</organism>
<evidence type="ECO:0000259" key="8">
    <source>
        <dbReference type="PROSITE" id="PS50109"/>
    </source>
</evidence>
<keyword evidence="10" id="KW-1185">Reference proteome</keyword>
<dbReference type="PRINTS" id="PR00344">
    <property type="entry name" value="BCTRLSENSOR"/>
</dbReference>
<accession>N1MNL3</accession>
<gene>
    <name evidence="9" type="ORF">EBBID32_14020</name>
</gene>
<keyword evidence="5 9" id="KW-0418">Kinase</keyword>
<evidence type="ECO:0000256" key="5">
    <source>
        <dbReference type="ARBA" id="ARBA00022777"/>
    </source>
</evidence>
<evidence type="ECO:0000256" key="1">
    <source>
        <dbReference type="ARBA" id="ARBA00000085"/>
    </source>
</evidence>
<evidence type="ECO:0000256" key="7">
    <source>
        <dbReference type="ARBA" id="ARBA00023012"/>
    </source>
</evidence>
<keyword evidence="3" id="KW-0808">Transferase</keyword>
<evidence type="ECO:0000256" key="2">
    <source>
        <dbReference type="ARBA" id="ARBA00012438"/>
    </source>
</evidence>
<comment type="catalytic activity">
    <reaction evidence="1">
        <text>ATP + protein L-histidine = ADP + protein N-phospho-L-histidine.</text>
        <dbReference type="EC" id="2.7.13.3"/>
    </reaction>
</comment>
<dbReference type="PANTHER" id="PTHR43065">
    <property type="entry name" value="SENSOR HISTIDINE KINASE"/>
    <property type="match status" value="1"/>
</dbReference>
<evidence type="ECO:0000256" key="6">
    <source>
        <dbReference type="ARBA" id="ARBA00022840"/>
    </source>
</evidence>
<proteinExistence type="predicted"/>
<evidence type="ECO:0000313" key="10">
    <source>
        <dbReference type="Proteomes" id="UP000013201"/>
    </source>
</evidence>
<keyword evidence="6" id="KW-0067">ATP-binding</keyword>
<dbReference type="InterPro" id="IPR004358">
    <property type="entry name" value="Sig_transdc_His_kin-like_C"/>
</dbReference>
<evidence type="ECO:0000313" key="9">
    <source>
        <dbReference type="EMBL" id="CCW17063.1"/>
    </source>
</evidence>
<feature type="domain" description="Histidine kinase" evidence="8">
    <location>
        <begin position="1"/>
        <end position="178"/>
    </location>
</feature>
<dbReference type="Pfam" id="PF02518">
    <property type="entry name" value="HATPase_c"/>
    <property type="match status" value="1"/>
</dbReference>
<dbReference type="SUPFAM" id="SSF55874">
    <property type="entry name" value="ATPase domain of HSP90 chaperone/DNA topoisomerase II/histidine kinase"/>
    <property type="match status" value="1"/>
</dbReference>
<dbReference type="AlphaFoldDB" id="N1MNL3"/>
<dbReference type="SMART" id="SM00387">
    <property type="entry name" value="HATPase_c"/>
    <property type="match status" value="1"/>
</dbReference>
<dbReference type="Gene3D" id="3.30.565.10">
    <property type="entry name" value="Histidine kinase-like ATPase, C-terminal domain"/>
    <property type="match status" value="1"/>
</dbReference>
<dbReference type="PROSITE" id="PS50109">
    <property type="entry name" value="HIS_KIN"/>
    <property type="match status" value="1"/>
</dbReference>
<dbReference type="EC" id="2.7.13.3" evidence="2"/>
<dbReference type="InterPro" id="IPR036890">
    <property type="entry name" value="HATPase_C_sf"/>
</dbReference>
<protein>
    <recommendedName>
        <fullName evidence="2">histidine kinase</fullName>
        <ecNumber evidence="2">2.7.13.3</ecNumber>
    </recommendedName>
</protein>
<evidence type="ECO:0000256" key="3">
    <source>
        <dbReference type="ARBA" id="ARBA00022679"/>
    </source>
</evidence>
<dbReference type="EMBL" id="CAVK010000061">
    <property type="protein sequence ID" value="CCW17063.1"/>
    <property type="molecule type" value="Genomic_DNA"/>
</dbReference>
<comment type="caution">
    <text evidence="9">The sequence shown here is derived from an EMBL/GenBank/DDBJ whole genome shotgun (WGS) entry which is preliminary data.</text>
</comment>
<reference evidence="9 10" key="1">
    <citation type="submission" date="2013-03" db="EMBL/GenBank/DDBJ databases">
        <authorList>
            <person name="Le V."/>
        </authorList>
    </citation>
    <scope>NUCLEOTIDE SEQUENCE [LARGE SCALE GENOMIC DNA]</scope>
    <source>
        <strain evidence="9 10">BiD32</strain>
    </source>
</reference>
<name>N1MNL3_9SPHN</name>
<dbReference type="InterPro" id="IPR005467">
    <property type="entry name" value="His_kinase_dom"/>
</dbReference>